<dbReference type="InterPro" id="IPR044821">
    <property type="entry name" value="At1g28695/At4g15970-like"/>
</dbReference>
<protein>
    <submittedName>
        <fullName evidence="3">Uncharacterized protein At4g15970-like</fullName>
    </submittedName>
</protein>
<sequence>MNNNTVILTTLNEAWSAPNSMLDLFLESFHIGEQAEQLLKHVVIIAMDPKAFDRCKSKHSHCYYLITEGVIFSAEKIYMSPDYLKMMWKRLEFLGTVLELGYNFVFTDMDIMWFRSPFPHLSGNAHYMTASDTFNGNSSDLQNWPNNGFVYAKSCEQTIDFYKYWYLSRKLYPGDHEQNVLKNIIADSNFPNFGLQMRFLDTTYFGGFCELRKDLNKLCTMHANCCISMKRKIYDLRIVLDDWKNYTAQPASRN</sequence>
<reference evidence="3" key="2">
    <citation type="submission" date="2025-08" db="UniProtKB">
        <authorList>
            <consortium name="RefSeq"/>
        </authorList>
    </citation>
    <scope>IDENTIFICATION</scope>
    <source>
        <tissue evidence="3">Young leaves</tissue>
    </source>
</reference>
<feature type="domain" description="Nucleotide-diphospho-sugar transferase" evidence="1">
    <location>
        <begin position="38"/>
        <end position="236"/>
    </location>
</feature>
<dbReference type="AlphaFoldDB" id="A0A8B7C9Q2"/>
<dbReference type="GeneID" id="103710624"/>
<gene>
    <name evidence="3" type="primary">LOC103710624</name>
</gene>
<keyword evidence="2" id="KW-1185">Reference proteome</keyword>
<dbReference type="PANTHER" id="PTHR46038:SF38">
    <property type="entry name" value="GLYCOSYLTRANSFERASE-RELATED"/>
    <property type="match status" value="1"/>
</dbReference>
<evidence type="ECO:0000313" key="2">
    <source>
        <dbReference type="Proteomes" id="UP000228380"/>
    </source>
</evidence>
<dbReference type="InterPro" id="IPR005069">
    <property type="entry name" value="Nucl-diP-sugar_transferase"/>
</dbReference>
<accession>A0A8B7C9Q2</accession>
<dbReference type="PANTHER" id="PTHR46038">
    <property type="entry name" value="EXPRESSED PROTEIN-RELATED"/>
    <property type="match status" value="1"/>
</dbReference>
<proteinExistence type="predicted"/>
<dbReference type="RefSeq" id="XP_008794662.1">
    <property type="nucleotide sequence ID" value="XM_008796440.1"/>
</dbReference>
<dbReference type="KEGG" id="pda:103710624"/>
<evidence type="ECO:0000259" key="1">
    <source>
        <dbReference type="Pfam" id="PF03407"/>
    </source>
</evidence>
<dbReference type="OrthoDB" id="540503at2759"/>
<name>A0A8B7C9Q2_PHODC</name>
<organism evidence="2 3">
    <name type="scientific">Phoenix dactylifera</name>
    <name type="common">Date palm</name>
    <dbReference type="NCBI Taxonomy" id="42345"/>
    <lineage>
        <taxon>Eukaryota</taxon>
        <taxon>Viridiplantae</taxon>
        <taxon>Streptophyta</taxon>
        <taxon>Embryophyta</taxon>
        <taxon>Tracheophyta</taxon>
        <taxon>Spermatophyta</taxon>
        <taxon>Magnoliopsida</taxon>
        <taxon>Liliopsida</taxon>
        <taxon>Arecaceae</taxon>
        <taxon>Coryphoideae</taxon>
        <taxon>Phoeniceae</taxon>
        <taxon>Phoenix</taxon>
    </lineage>
</organism>
<reference evidence="2" key="1">
    <citation type="journal article" date="2019" name="Nat. Commun.">
        <title>Genome-wide association mapping of date palm fruit traits.</title>
        <authorList>
            <person name="Hazzouri K.M."/>
            <person name="Gros-Balthazard M."/>
            <person name="Flowers J.M."/>
            <person name="Copetti D."/>
            <person name="Lemansour A."/>
            <person name="Lebrun M."/>
            <person name="Masmoudi K."/>
            <person name="Ferrand S."/>
            <person name="Dhar M.I."/>
            <person name="Fresquez Z.A."/>
            <person name="Rosas U."/>
            <person name="Zhang J."/>
            <person name="Talag J."/>
            <person name="Lee S."/>
            <person name="Kudrna D."/>
            <person name="Powell R.F."/>
            <person name="Leitch I.J."/>
            <person name="Krueger R.R."/>
            <person name="Wing R.A."/>
            <person name="Amiri K.M.A."/>
            <person name="Purugganan M.D."/>
        </authorList>
    </citation>
    <scope>NUCLEOTIDE SEQUENCE [LARGE SCALE GENOMIC DNA]</scope>
    <source>
        <strain evidence="2">cv. Khalas</strain>
    </source>
</reference>
<dbReference type="Proteomes" id="UP000228380">
    <property type="component" value="Chromosome 7"/>
</dbReference>
<dbReference type="Pfam" id="PF03407">
    <property type="entry name" value="Nucleotid_trans"/>
    <property type="match status" value="1"/>
</dbReference>
<evidence type="ECO:0000313" key="3">
    <source>
        <dbReference type="RefSeq" id="XP_008794662.1"/>
    </source>
</evidence>